<reference evidence="1" key="1">
    <citation type="submission" date="2019-05" db="EMBL/GenBank/DDBJ databases">
        <title>Revised genome assembly of Burkholderiaceae (previously Ralstonia) sp. PBA.</title>
        <authorList>
            <person name="Gan H.M."/>
        </authorList>
    </citation>
    <scope>NUCLEOTIDE SEQUENCE</scope>
    <source>
        <strain evidence="1">PBA</strain>
    </source>
</reference>
<dbReference type="EMBL" id="AKCV02000011">
    <property type="protein sequence ID" value="TMS59177.1"/>
    <property type="molecule type" value="Genomic_DNA"/>
</dbReference>
<comment type="caution">
    <text evidence="1">The sequence shown here is derived from an EMBL/GenBank/DDBJ whole genome shotgun (WGS) entry which is preliminary data.</text>
</comment>
<organism evidence="1 2">
    <name type="scientific">Imbroritus primus</name>
    <dbReference type="NCBI Taxonomy" id="3058603"/>
    <lineage>
        <taxon>Bacteria</taxon>
        <taxon>Pseudomonadati</taxon>
        <taxon>Pseudomonadota</taxon>
        <taxon>Betaproteobacteria</taxon>
        <taxon>Burkholderiales</taxon>
        <taxon>Burkholderiaceae</taxon>
        <taxon>Imbroritus</taxon>
    </lineage>
</organism>
<accession>A0ACD3SSR4</accession>
<sequence>MSQSPCPLYRVENGVAVITLSQPPVNPLSHAVRSAIVEGVDRAHTDVAVRAIVIVGAGRYFSAGADMREFGTPAATQEPTLSTVLRILDDTSKPVIAAIEGVAMGGGLELALACHYRVAQAGTQVALPEVKRGILPGAGGTQRLPRLLGVEAALDMIVTGKTVTAAALGAPLFDRVVDGEVLSAALALAQEVADSRPLPRVRDRQVKLPGADAFFQHARRIVQARSPNLPAPLKCVDAVAAALEPFDIGLPKERAMFVELSRSREARALQHGFFAEREAPKIPALPAGTQARDVQAGAVIGAGTMGGGIAMNFANAGIPVWLRETSQEALDRGLGIIRRNYEASAKKGRLTDAQVEQRMALIRPTLQYADIAQADVVIEAVFEDWGVKETVFRTLDEVMKPGAILATNTSTLDVNRIAAFTRRPQDVVGLHFFSPANVMRLLEVVQGAATAPDVIATAMALAKRFSKVGVLSGVCDGFIGNRMLDRYIRQAHFLLEEGALPEQVDRALEKFGMAMGPCRMNDMVGNDIGWAIRKRRYVEYPDQAFARVADPLCEAGRLGQKAGKGWYRYEPGKRDPIPDPEVRALIEAYSAQHGITRRRISDQEIVERTVFALVNEGARLLEEGIAQRASDLDAVFLTGYGFPAFRGGPMHYAESVGLFNVLRTIRGYAARGVGGGAFWTPAPLLERCVSEGRGFADLT</sequence>
<proteinExistence type="predicted"/>
<gene>
    <name evidence="1" type="ORF">MW7_003080</name>
</gene>
<evidence type="ECO:0000313" key="1">
    <source>
        <dbReference type="EMBL" id="TMS59177.1"/>
    </source>
</evidence>
<keyword evidence="2" id="KW-1185">Reference proteome</keyword>
<protein>
    <submittedName>
        <fullName evidence="1">3-hydroxyacyl-CoA dehydrogenase</fullName>
    </submittedName>
</protein>
<evidence type="ECO:0000313" key="2">
    <source>
        <dbReference type="Proteomes" id="UP000004277"/>
    </source>
</evidence>
<name>A0ACD3SSR4_9BURK</name>
<dbReference type="Proteomes" id="UP000004277">
    <property type="component" value="Unassembled WGS sequence"/>
</dbReference>